<feature type="region of interest" description="Disordered" evidence="1">
    <location>
        <begin position="231"/>
        <end position="262"/>
    </location>
</feature>
<feature type="compositionally biased region" description="Basic and acidic residues" evidence="1">
    <location>
        <begin position="582"/>
        <end position="594"/>
    </location>
</feature>
<dbReference type="Proteomes" id="UP000694865">
    <property type="component" value="Unplaced"/>
</dbReference>
<feature type="compositionally biased region" description="Basic and acidic residues" evidence="1">
    <location>
        <begin position="16"/>
        <end position="28"/>
    </location>
</feature>
<feature type="region of interest" description="Disordered" evidence="1">
    <location>
        <begin position="1"/>
        <end position="28"/>
    </location>
</feature>
<feature type="domain" description="SAM" evidence="2">
    <location>
        <begin position="367"/>
        <end position="425"/>
    </location>
</feature>
<evidence type="ECO:0000259" key="2">
    <source>
        <dbReference type="PROSITE" id="PS50105"/>
    </source>
</evidence>
<dbReference type="InterPro" id="IPR013761">
    <property type="entry name" value="SAM/pointed_sf"/>
</dbReference>
<dbReference type="RefSeq" id="XP_006822734.1">
    <property type="nucleotide sequence ID" value="XM_006822671.1"/>
</dbReference>
<feature type="compositionally biased region" description="Basic and acidic residues" evidence="1">
    <location>
        <begin position="444"/>
        <end position="459"/>
    </location>
</feature>
<protein>
    <submittedName>
        <fullName evidence="4">Uncharacterized protein LOC102801136</fullName>
    </submittedName>
</protein>
<dbReference type="InterPro" id="IPR001660">
    <property type="entry name" value="SAM"/>
</dbReference>
<feature type="region of interest" description="Disordered" evidence="1">
    <location>
        <begin position="41"/>
        <end position="150"/>
    </location>
</feature>
<feature type="compositionally biased region" description="Polar residues" evidence="1">
    <location>
        <begin position="1"/>
        <end position="15"/>
    </location>
</feature>
<feature type="region of interest" description="Disordered" evidence="1">
    <location>
        <begin position="301"/>
        <end position="354"/>
    </location>
</feature>
<dbReference type="SMART" id="SM00454">
    <property type="entry name" value="SAM"/>
    <property type="match status" value="1"/>
</dbReference>
<dbReference type="Pfam" id="PF00536">
    <property type="entry name" value="SAM_1"/>
    <property type="match status" value="1"/>
</dbReference>
<reference evidence="4" key="1">
    <citation type="submission" date="2025-08" db="UniProtKB">
        <authorList>
            <consortium name="RefSeq"/>
        </authorList>
    </citation>
    <scope>IDENTIFICATION</scope>
    <source>
        <tissue evidence="4">Testes</tissue>
    </source>
</reference>
<feature type="region of interest" description="Disordered" evidence="1">
    <location>
        <begin position="185"/>
        <end position="218"/>
    </location>
</feature>
<feature type="non-terminal residue" evidence="4">
    <location>
        <position position="605"/>
    </location>
</feature>
<dbReference type="CDD" id="cd09487">
    <property type="entry name" value="SAM_superfamily"/>
    <property type="match status" value="1"/>
</dbReference>
<name>A0ABM0MRU3_SACKO</name>
<evidence type="ECO:0000313" key="4">
    <source>
        <dbReference type="RefSeq" id="XP_006822734.1"/>
    </source>
</evidence>
<feature type="compositionally biased region" description="Low complexity" evidence="1">
    <location>
        <begin position="250"/>
        <end position="262"/>
    </location>
</feature>
<dbReference type="PROSITE" id="PS50105">
    <property type="entry name" value="SAM_DOMAIN"/>
    <property type="match status" value="1"/>
</dbReference>
<feature type="compositionally biased region" description="Basic and acidic residues" evidence="1">
    <location>
        <begin position="231"/>
        <end position="240"/>
    </location>
</feature>
<keyword evidence="3" id="KW-1185">Reference proteome</keyword>
<dbReference type="GeneID" id="102801136"/>
<feature type="region of interest" description="Disordered" evidence="1">
    <location>
        <begin position="436"/>
        <end position="514"/>
    </location>
</feature>
<dbReference type="SUPFAM" id="SSF47769">
    <property type="entry name" value="SAM/Pointed domain"/>
    <property type="match status" value="1"/>
</dbReference>
<feature type="compositionally biased region" description="Basic and acidic residues" evidence="1">
    <location>
        <begin position="531"/>
        <end position="556"/>
    </location>
</feature>
<evidence type="ECO:0000313" key="3">
    <source>
        <dbReference type="Proteomes" id="UP000694865"/>
    </source>
</evidence>
<feature type="compositionally biased region" description="Polar residues" evidence="1">
    <location>
        <begin position="475"/>
        <end position="486"/>
    </location>
</feature>
<feature type="compositionally biased region" description="Basic and acidic residues" evidence="1">
    <location>
        <begin position="97"/>
        <end position="112"/>
    </location>
</feature>
<feature type="compositionally biased region" description="Basic residues" evidence="1">
    <location>
        <begin position="561"/>
        <end position="575"/>
    </location>
</feature>
<feature type="region of interest" description="Disordered" evidence="1">
    <location>
        <begin position="529"/>
        <end position="597"/>
    </location>
</feature>
<accession>A0ABM0MRU3</accession>
<gene>
    <name evidence="4" type="primary">LOC102801136</name>
</gene>
<feature type="compositionally biased region" description="Polar residues" evidence="1">
    <location>
        <begin position="113"/>
        <end position="131"/>
    </location>
</feature>
<proteinExistence type="predicted"/>
<organism evidence="3 4">
    <name type="scientific">Saccoglossus kowalevskii</name>
    <name type="common">Acorn worm</name>
    <dbReference type="NCBI Taxonomy" id="10224"/>
    <lineage>
        <taxon>Eukaryota</taxon>
        <taxon>Metazoa</taxon>
        <taxon>Hemichordata</taxon>
        <taxon>Enteropneusta</taxon>
        <taxon>Harrimaniidae</taxon>
        <taxon>Saccoglossus</taxon>
    </lineage>
</organism>
<dbReference type="Gene3D" id="1.10.150.50">
    <property type="entry name" value="Transcription Factor, Ets-1"/>
    <property type="match status" value="1"/>
</dbReference>
<evidence type="ECO:0000256" key="1">
    <source>
        <dbReference type="SAM" id="MobiDB-lite"/>
    </source>
</evidence>
<sequence>MSAHSRSALKTSSLSKENERLSKEIQKMETVLKRHRHILNAEEDSLRGQIRKEVGGAKWVTGARGQLTGYKSSKTLGKYPASKSEPKKKSRTQENVYRGETKASATAKEKNQRVTPSNPDMPSLGQTSNPGLKSEGRTYQGLSAKGIRVGKSPNINNVEAVDDANGTAPYSERIATMKAKVLAKASAKVKTPKKESSPKSVESDGEMTKVMQGDAESKIDSTLTSNIIENIRDPPTKDPIHICIPAPGVSSSSESNDGETSTSIITQQICAQNNLKEHVTSTSEISQTRDGRKNENLKLECNASGSESESQDSESRKIIPKIVDGEEEVNADRVSVPLRLNNEPRTNANRPHPDKDPLLYDPVLSVWMYGLKLLDTEQYIRVFVENEVTMKRLKLLNEKQLREFGITSPGPLSKIMHGIKLLNKEVTACSQKFDLQRASSEMSSTRRDQAKQNNIKEYHSSAGSVTIEASGGHGHTSTEMCSQNIEARQVRSADTTGIEKKIPKIRPVSSNVTQRTLASGIHAASHKLKRQRELQEKEKQHQEKIQKLKKAERDKMAAQFHLRKKINKENKRRKSSSSDEVMSDRTHDSEHNSDGIEDLLAVYTK</sequence>
<feature type="compositionally biased region" description="Basic and acidic residues" evidence="1">
    <location>
        <begin position="44"/>
        <end position="55"/>
    </location>
</feature>